<keyword evidence="2" id="KW-1185">Reference proteome</keyword>
<dbReference type="Gene3D" id="3.30.70.2360">
    <property type="match status" value="1"/>
</dbReference>
<dbReference type="InterPro" id="IPR022597">
    <property type="entry name" value="GhoS"/>
</dbReference>
<evidence type="ECO:0000313" key="2">
    <source>
        <dbReference type="Proteomes" id="UP001306592"/>
    </source>
</evidence>
<sequence>MNSQSVEQFVVTFRYQEKGLSDLLELNSALLSAGFSTTLNDSQGHPHELGTNSFGITSAMAPEEIAQQARSAGELVLGDTPEVDVQRWEEFQQQLKS</sequence>
<dbReference type="Pfam" id="PF11080">
    <property type="entry name" value="GhoS"/>
    <property type="match status" value="1"/>
</dbReference>
<proteinExistence type="predicted"/>
<accession>A0ABU8DHS6</accession>
<dbReference type="InterPro" id="IPR038241">
    <property type="entry name" value="GhoS_sf"/>
</dbReference>
<evidence type="ECO:0000313" key="1">
    <source>
        <dbReference type="EMBL" id="MEI2683068.1"/>
    </source>
</evidence>
<organism evidence="1 2">
    <name type="scientific">Erwinia aphidicola</name>
    <dbReference type="NCBI Taxonomy" id="68334"/>
    <lineage>
        <taxon>Bacteria</taxon>
        <taxon>Pseudomonadati</taxon>
        <taxon>Pseudomonadota</taxon>
        <taxon>Gammaproteobacteria</taxon>
        <taxon>Enterobacterales</taxon>
        <taxon>Erwiniaceae</taxon>
        <taxon>Erwinia</taxon>
    </lineage>
</organism>
<reference evidence="1 2" key="1">
    <citation type="submission" date="2024-02" db="EMBL/GenBank/DDBJ databases">
        <title>First report Erwinia aphidicola in onion in Chile.</title>
        <authorList>
            <person name="Valenzuela M."/>
            <person name="Pena M."/>
            <person name="Dutta B."/>
        </authorList>
    </citation>
    <scope>NUCLEOTIDE SEQUENCE [LARGE SCALE GENOMIC DNA]</scope>
    <source>
        <strain evidence="1 2">QCJ3A</strain>
    </source>
</reference>
<comment type="caution">
    <text evidence="1">The sequence shown here is derived from an EMBL/GenBank/DDBJ whole genome shotgun (WGS) entry which is preliminary data.</text>
</comment>
<dbReference type="Proteomes" id="UP001306592">
    <property type="component" value="Unassembled WGS sequence"/>
</dbReference>
<protein>
    <submittedName>
        <fullName evidence="1">Type V toxin-antitoxin system endoribonuclease antitoxin GhoS</fullName>
    </submittedName>
</protein>
<name>A0ABU8DHS6_ERWAP</name>
<dbReference type="RefSeq" id="WP_048916212.1">
    <property type="nucleotide sequence ID" value="NZ_CP142210.1"/>
</dbReference>
<dbReference type="EMBL" id="JBANEI010000011">
    <property type="protein sequence ID" value="MEI2683068.1"/>
    <property type="molecule type" value="Genomic_DNA"/>
</dbReference>
<gene>
    <name evidence="1" type="primary">ghoS</name>
    <name evidence="1" type="ORF">V8N49_15555</name>
</gene>
<dbReference type="GeneID" id="89475650"/>